<evidence type="ECO:0000313" key="1">
    <source>
        <dbReference type="EMBL" id="GAI82559.1"/>
    </source>
</evidence>
<comment type="caution">
    <text evidence="1">The sequence shown here is derived from an EMBL/GenBank/DDBJ whole genome shotgun (WGS) entry which is preliminary data.</text>
</comment>
<sequence length="66" mass="7247">MIIEYEAGAMLVTYETGVIDIYTIPELETMKAKELLRLACCQANCDCIDEYIANAETSAGEKLPIG</sequence>
<protein>
    <submittedName>
        <fullName evidence="1">Uncharacterized protein</fullName>
    </submittedName>
</protein>
<reference evidence="1" key="1">
    <citation type="journal article" date="2014" name="Front. Microbiol.">
        <title>High frequency of phylogenetically diverse reductive dehalogenase-homologous genes in deep subseafloor sedimentary metagenomes.</title>
        <authorList>
            <person name="Kawai M."/>
            <person name="Futagami T."/>
            <person name="Toyoda A."/>
            <person name="Takaki Y."/>
            <person name="Nishi S."/>
            <person name="Hori S."/>
            <person name="Arai W."/>
            <person name="Tsubouchi T."/>
            <person name="Morono Y."/>
            <person name="Uchiyama I."/>
            <person name="Ito T."/>
            <person name="Fujiyama A."/>
            <person name="Inagaki F."/>
            <person name="Takami H."/>
        </authorList>
    </citation>
    <scope>NUCLEOTIDE SEQUENCE</scope>
    <source>
        <strain evidence="1">Expedition CK06-06</strain>
    </source>
</reference>
<organism evidence="1">
    <name type="scientific">marine sediment metagenome</name>
    <dbReference type="NCBI Taxonomy" id="412755"/>
    <lineage>
        <taxon>unclassified sequences</taxon>
        <taxon>metagenomes</taxon>
        <taxon>ecological metagenomes</taxon>
    </lineage>
</organism>
<dbReference type="AlphaFoldDB" id="X1TRB0"/>
<name>X1TRB0_9ZZZZ</name>
<accession>X1TRB0</accession>
<gene>
    <name evidence="1" type="ORF">S12H4_23234</name>
</gene>
<dbReference type="EMBL" id="BARW01012288">
    <property type="protein sequence ID" value="GAI82559.1"/>
    <property type="molecule type" value="Genomic_DNA"/>
</dbReference>
<proteinExistence type="predicted"/>